<accession>A0A429ZA68</accession>
<dbReference type="OrthoDB" id="1821976at2"/>
<dbReference type="Pfam" id="PF13730">
    <property type="entry name" value="HTH_36"/>
    <property type="match status" value="1"/>
</dbReference>
<dbReference type="AlphaFoldDB" id="A0A429ZA68"/>
<name>A0A429ZA68_9ENTE</name>
<evidence type="ECO:0000313" key="1">
    <source>
        <dbReference type="EMBL" id="RST90584.1"/>
    </source>
</evidence>
<proteinExistence type="predicted"/>
<sequence>MEDEMMTTQPTYFAIIPAHVRYAKTISANAKLLYGEISALCHQQGYCWASNDYFARLYDVSKTSISKWINQLKEQGFVTVELQYKKNSKEIDKRHIRIVEEPMKQKELTPPTNVIAPIEEKFKENKTVNTKKNKTMNKKHQYKEEHMRLAKMLHMNLSKDFPKEMSKVNINDWASEMYLLNRQDGVKIEDINHMIDWLKNNDFWSRHIRHPKKLREKFERLVVESKKGKTTTSKTETLPDWFSQSIKETPASEEDMFDIKQKILAFQMS</sequence>
<comment type="caution">
    <text evidence="1">The sequence shown here is derived from an EMBL/GenBank/DDBJ whole genome shotgun (WGS) entry which is preliminary data.</text>
</comment>
<dbReference type="Proteomes" id="UP000288490">
    <property type="component" value="Unassembled WGS sequence"/>
</dbReference>
<dbReference type="EMBL" id="NGJT01000035">
    <property type="protein sequence ID" value="RST90584.1"/>
    <property type="molecule type" value="Genomic_DNA"/>
</dbReference>
<organism evidence="1 2">
    <name type="scientific">Vagococcus bubulae</name>
    <dbReference type="NCBI Taxonomy" id="1977868"/>
    <lineage>
        <taxon>Bacteria</taxon>
        <taxon>Bacillati</taxon>
        <taxon>Bacillota</taxon>
        <taxon>Bacilli</taxon>
        <taxon>Lactobacillales</taxon>
        <taxon>Enterococcaceae</taxon>
        <taxon>Vagococcus</taxon>
    </lineage>
</organism>
<gene>
    <name evidence="1" type="ORF">CBF36_11510</name>
</gene>
<reference evidence="1 2" key="1">
    <citation type="submission" date="2017-05" db="EMBL/GenBank/DDBJ databases">
        <title>Vagococcus spp. assemblies.</title>
        <authorList>
            <person name="Gulvik C.A."/>
        </authorList>
    </citation>
    <scope>NUCLEOTIDE SEQUENCE [LARGE SCALE GENOMIC DNA]</scope>
    <source>
        <strain evidence="1 2">SS1994</strain>
    </source>
</reference>
<keyword evidence="2" id="KW-1185">Reference proteome</keyword>
<protein>
    <recommendedName>
        <fullName evidence="3">Helix-turn-helix domain-containing protein</fullName>
    </recommendedName>
</protein>
<evidence type="ECO:0000313" key="2">
    <source>
        <dbReference type="Proteomes" id="UP000288490"/>
    </source>
</evidence>
<evidence type="ECO:0008006" key="3">
    <source>
        <dbReference type="Google" id="ProtNLM"/>
    </source>
</evidence>